<evidence type="ECO:0000313" key="1">
    <source>
        <dbReference type="EMBL" id="KAH3693146.1"/>
    </source>
</evidence>
<sequence>MYLPMEQNDTKSSARVMGFLVSAIRTHRTLWPTKQQAMLVWKGLNQPLRSSTSACFWYR</sequence>
<dbReference type="EMBL" id="JAIWYP010000017">
    <property type="protein sequence ID" value="KAH3693146.1"/>
    <property type="molecule type" value="Genomic_DNA"/>
</dbReference>
<evidence type="ECO:0000313" key="2">
    <source>
        <dbReference type="Proteomes" id="UP000828390"/>
    </source>
</evidence>
<keyword evidence="2" id="KW-1185">Reference proteome</keyword>
<organism evidence="1 2">
    <name type="scientific">Dreissena polymorpha</name>
    <name type="common">Zebra mussel</name>
    <name type="synonym">Mytilus polymorpha</name>
    <dbReference type="NCBI Taxonomy" id="45954"/>
    <lineage>
        <taxon>Eukaryota</taxon>
        <taxon>Metazoa</taxon>
        <taxon>Spiralia</taxon>
        <taxon>Lophotrochozoa</taxon>
        <taxon>Mollusca</taxon>
        <taxon>Bivalvia</taxon>
        <taxon>Autobranchia</taxon>
        <taxon>Heteroconchia</taxon>
        <taxon>Euheterodonta</taxon>
        <taxon>Imparidentia</taxon>
        <taxon>Neoheterodontei</taxon>
        <taxon>Myida</taxon>
        <taxon>Dreissenoidea</taxon>
        <taxon>Dreissenidae</taxon>
        <taxon>Dreissena</taxon>
    </lineage>
</organism>
<gene>
    <name evidence="1" type="ORF">DPMN_192547</name>
</gene>
<comment type="caution">
    <text evidence="1">The sequence shown here is derived from an EMBL/GenBank/DDBJ whole genome shotgun (WGS) entry which is preliminary data.</text>
</comment>
<protein>
    <submittedName>
        <fullName evidence="1">Uncharacterized protein</fullName>
    </submittedName>
</protein>
<dbReference type="Proteomes" id="UP000828390">
    <property type="component" value="Unassembled WGS sequence"/>
</dbReference>
<reference evidence="1" key="1">
    <citation type="journal article" date="2019" name="bioRxiv">
        <title>The Genome of the Zebra Mussel, Dreissena polymorpha: A Resource for Invasive Species Research.</title>
        <authorList>
            <person name="McCartney M.A."/>
            <person name="Auch B."/>
            <person name="Kono T."/>
            <person name="Mallez S."/>
            <person name="Zhang Y."/>
            <person name="Obille A."/>
            <person name="Becker A."/>
            <person name="Abrahante J.E."/>
            <person name="Garbe J."/>
            <person name="Badalamenti J.P."/>
            <person name="Herman A."/>
            <person name="Mangelson H."/>
            <person name="Liachko I."/>
            <person name="Sullivan S."/>
            <person name="Sone E.D."/>
            <person name="Koren S."/>
            <person name="Silverstein K.A.T."/>
            <person name="Beckman K.B."/>
            <person name="Gohl D.M."/>
        </authorList>
    </citation>
    <scope>NUCLEOTIDE SEQUENCE</scope>
    <source>
        <strain evidence="1">Duluth1</strain>
        <tissue evidence="1">Whole animal</tissue>
    </source>
</reference>
<dbReference type="AlphaFoldDB" id="A0A9D3Y5V1"/>
<reference evidence="1" key="2">
    <citation type="submission" date="2020-11" db="EMBL/GenBank/DDBJ databases">
        <authorList>
            <person name="McCartney M.A."/>
            <person name="Auch B."/>
            <person name="Kono T."/>
            <person name="Mallez S."/>
            <person name="Becker A."/>
            <person name="Gohl D.M."/>
            <person name="Silverstein K.A.T."/>
            <person name="Koren S."/>
            <person name="Bechman K.B."/>
            <person name="Herman A."/>
            <person name="Abrahante J.E."/>
            <person name="Garbe J."/>
        </authorList>
    </citation>
    <scope>NUCLEOTIDE SEQUENCE</scope>
    <source>
        <strain evidence="1">Duluth1</strain>
        <tissue evidence="1">Whole animal</tissue>
    </source>
</reference>
<accession>A0A9D3Y5V1</accession>
<name>A0A9D3Y5V1_DREPO</name>
<proteinExistence type="predicted"/>